<gene>
    <name evidence="3" type="ORF">HD597_009235</name>
</gene>
<accession>A0A9X2K761</accession>
<evidence type="ECO:0000313" key="4">
    <source>
        <dbReference type="Proteomes" id="UP001139648"/>
    </source>
</evidence>
<feature type="transmembrane region" description="Helical" evidence="1">
    <location>
        <begin position="119"/>
        <end position="138"/>
    </location>
</feature>
<sequence>MAKNSPEMRASDADRDRVAAILREHTAQGRITMDEFNERLESLYKSKTYGELAKLTSDLPDVDLRHLPVKASPAAKPARQQGMHSGMKAAWSAWAAASGINWVIWLIVSITAGGFIYPWPLWVMGPWGVILLVSTIFGDNKPKST</sequence>
<keyword evidence="1" id="KW-0812">Transmembrane</keyword>
<dbReference type="Pfam" id="PF08044">
    <property type="entry name" value="DUF1707"/>
    <property type="match status" value="1"/>
</dbReference>
<evidence type="ECO:0000259" key="2">
    <source>
        <dbReference type="Pfam" id="PF08044"/>
    </source>
</evidence>
<keyword evidence="1" id="KW-0472">Membrane</keyword>
<dbReference type="InterPro" id="IPR012551">
    <property type="entry name" value="DUF1707_SHOCT-like"/>
</dbReference>
<comment type="caution">
    <text evidence="3">The sequence shown here is derived from an EMBL/GenBank/DDBJ whole genome shotgun (WGS) entry which is preliminary data.</text>
</comment>
<dbReference type="PANTHER" id="PTHR40763">
    <property type="entry name" value="MEMBRANE PROTEIN-RELATED"/>
    <property type="match status" value="1"/>
</dbReference>
<dbReference type="AlphaFoldDB" id="A0A9X2K761"/>
<protein>
    <submittedName>
        <fullName evidence="3">Membrane protein</fullName>
    </submittedName>
</protein>
<evidence type="ECO:0000313" key="3">
    <source>
        <dbReference type="EMBL" id="MCP2362215.1"/>
    </source>
</evidence>
<keyword evidence="4" id="KW-1185">Reference proteome</keyword>
<reference evidence="3" key="1">
    <citation type="submission" date="2022-06" db="EMBL/GenBank/DDBJ databases">
        <title>Sequencing the genomes of 1000 actinobacteria strains.</title>
        <authorList>
            <person name="Klenk H.-P."/>
        </authorList>
    </citation>
    <scope>NUCLEOTIDE SEQUENCE</scope>
    <source>
        <strain evidence="3">DSM 46694</strain>
    </source>
</reference>
<keyword evidence="1" id="KW-1133">Transmembrane helix</keyword>
<feature type="transmembrane region" description="Helical" evidence="1">
    <location>
        <begin position="89"/>
        <end position="113"/>
    </location>
</feature>
<organism evidence="3 4">
    <name type="scientific">Nonomuraea thailandensis</name>
    <dbReference type="NCBI Taxonomy" id="1188745"/>
    <lineage>
        <taxon>Bacteria</taxon>
        <taxon>Bacillati</taxon>
        <taxon>Actinomycetota</taxon>
        <taxon>Actinomycetes</taxon>
        <taxon>Streptosporangiales</taxon>
        <taxon>Streptosporangiaceae</taxon>
        <taxon>Nonomuraea</taxon>
    </lineage>
</organism>
<name>A0A9X2K761_9ACTN</name>
<proteinExistence type="predicted"/>
<dbReference type="Proteomes" id="UP001139648">
    <property type="component" value="Unassembled WGS sequence"/>
</dbReference>
<dbReference type="PANTHER" id="PTHR40763:SF4">
    <property type="entry name" value="DUF1707 DOMAIN-CONTAINING PROTEIN"/>
    <property type="match status" value="1"/>
</dbReference>
<dbReference type="RefSeq" id="WP_253752799.1">
    <property type="nucleotide sequence ID" value="NZ_BAABKA010000008.1"/>
</dbReference>
<feature type="domain" description="DUF1707" evidence="2">
    <location>
        <begin position="8"/>
        <end position="60"/>
    </location>
</feature>
<dbReference type="EMBL" id="JAMZEB010000002">
    <property type="protein sequence ID" value="MCP2362215.1"/>
    <property type="molecule type" value="Genomic_DNA"/>
</dbReference>
<evidence type="ECO:0000256" key="1">
    <source>
        <dbReference type="SAM" id="Phobius"/>
    </source>
</evidence>